<comment type="caution">
    <text evidence="4">The sequence shown here is derived from an EMBL/GenBank/DDBJ whole genome shotgun (WGS) entry which is preliminary data.</text>
</comment>
<dbReference type="InterPro" id="IPR013571">
    <property type="entry name" value="Tscrpt_reg_QacR_C"/>
</dbReference>
<evidence type="ECO:0000259" key="3">
    <source>
        <dbReference type="PROSITE" id="PS50977"/>
    </source>
</evidence>
<dbReference type="PRINTS" id="PR00455">
    <property type="entry name" value="HTHTETR"/>
</dbReference>
<dbReference type="Gene3D" id="1.10.357.10">
    <property type="entry name" value="Tetracycline Repressor, domain 2"/>
    <property type="match status" value="1"/>
</dbReference>
<sequence length="206" mass="22893">MIGDGYAMNKRHYDSEETRSVIAEKAARLFSQKGFAGTSIADISRESGFSKGHIYYHFENKEKLLVYLALETMSSWKERWESVSAGYGTATQKLYAMAHFVQNNYKTPLLQAGQEVASNPATSPETVAQLMGLAATPMHAYYEIFKLGVETGEFGLEESELQTTGFLFGTLMGGLCQHLFTMEAEPLEALFRQSVKIFVEGIRGKG</sequence>
<dbReference type="InterPro" id="IPR009057">
    <property type="entry name" value="Homeodomain-like_sf"/>
</dbReference>
<protein>
    <submittedName>
        <fullName evidence="4">HTH-type transcriptional regulator QacR</fullName>
    </submittedName>
</protein>
<dbReference type="InterPro" id="IPR036271">
    <property type="entry name" value="Tet_transcr_reg_TetR-rel_C_sf"/>
</dbReference>
<organism evidence="4 5">
    <name type="scientific">Paenibacillus auburnensis</name>
    <dbReference type="NCBI Taxonomy" id="2905649"/>
    <lineage>
        <taxon>Bacteria</taxon>
        <taxon>Bacillati</taxon>
        <taxon>Bacillota</taxon>
        <taxon>Bacilli</taxon>
        <taxon>Bacillales</taxon>
        <taxon>Paenibacillaceae</taxon>
        <taxon>Paenibacillus</taxon>
    </lineage>
</organism>
<dbReference type="EMBL" id="CAKMMG010000001">
    <property type="protein sequence ID" value="CAH1196562.1"/>
    <property type="molecule type" value="Genomic_DNA"/>
</dbReference>
<evidence type="ECO:0000256" key="1">
    <source>
        <dbReference type="ARBA" id="ARBA00023125"/>
    </source>
</evidence>
<reference evidence="4" key="1">
    <citation type="submission" date="2022-01" db="EMBL/GenBank/DDBJ databases">
        <authorList>
            <person name="Criscuolo A."/>
        </authorList>
    </citation>
    <scope>NUCLEOTIDE SEQUENCE</scope>
    <source>
        <strain evidence="4">CIP111892</strain>
    </source>
</reference>
<dbReference type="PANTHER" id="PTHR30055">
    <property type="entry name" value="HTH-TYPE TRANSCRIPTIONAL REGULATOR RUTR"/>
    <property type="match status" value="1"/>
</dbReference>
<evidence type="ECO:0000256" key="2">
    <source>
        <dbReference type="PROSITE-ProRule" id="PRU00335"/>
    </source>
</evidence>
<keyword evidence="5" id="KW-1185">Reference proteome</keyword>
<dbReference type="PANTHER" id="PTHR30055:SF211">
    <property type="entry name" value="TRANSCRIPTIONAL REGULATOR, TETR FAMILY"/>
    <property type="match status" value="1"/>
</dbReference>
<dbReference type="Gene3D" id="1.10.10.60">
    <property type="entry name" value="Homeodomain-like"/>
    <property type="match status" value="1"/>
</dbReference>
<evidence type="ECO:0000313" key="5">
    <source>
        <dbReference type="Proteomes" id="UP000838324"/>
    </source>
</evidence>
<evidence type="ECO:0000313" key="4">
    <source>
        <dbReference type="EMBL" id="CAH1196562.1"/>
    </source>
</evidence>
<dbReference type="Proteomes" id="UP000838324">
    <property type="component" value="Unassembled WGS sequence"/>
</dbReference>
<dbReference type="InterPro" id="IPR001647">
    <property type="entry name" value="HTH_TetR"/>
</dbReference>
<accession>A0ABN8G3P5</accession>
<dbReference type="InterPro" id="IPR050109">
    <property type="entry name" value="HTH-type_TetR-like_transc_reg"/>
</dbReference>
<dbReference type="PROSITE" id="PS50977">
    <property type="entry name" value="HTH_TETR_2"/>
    <property type="match status" value="1"/>
</dbReference>
<dbReference type="Pfam" id="PF00440">
    <property type="entry name" value="TetR_N"/>
    <property type="match status" value="1"/>
</dbReference>
<proteinExistence type="predicted"/>
<gene>
    <name evidence="4" type="primary">qacR_1</name>
    <name evidence="4" type="ORF">PAECIP111892_02267</name>
</gene>
<dbReference type="Pfam" id="PF08360">
    <property type="entry name" value="TetR_C_5"/>
    <property type="match status" value="1"/>
</dbReference>
<keyword evidence="1 2" id="KW-0238">DNA-binding</keyword>
<feature type="domain" description="HTH tetR-type" evidence="3">
    <location>
        <begin position="16"/>
        <end position="76"/>
    </location>
</feature>
<name>A0ABN8G3P5_9BACL</name>
<dbReference type="SUPFAM" id="SSF48498">
    <property type="entry name" value="Tetracyclin repressor-like, C-terminal domain"/>
    <property type="match status" value="1"/>
</dbReference>
<feature type="DNA-binding region" description="H-T-H motif" evidence="2">
    <location>
        <begin position="39"/>
        <end position="58"/>
    </location>
</feature>
<dbReference type="SUPFAM" id="SSF46689">
    <property type="entry name" value="Homeodomain-like"/>
    <property type="match status" value="1"/>
</dbReference>